<protein>
    <submittedName>
        <fullName evidence="2">8539_t:CDS:1</fullName>
    </submittedName>
</protein>
<feature type="compositionally biased region" description="Polar residues" evidence="1">
    <location>
        <begin position="1"/>
        <end position="10"/>
    </location>
</feature>
<organism evidence="2 3">
    <name type="scientific">Acaulospora morrowiae</name>
    <dbReference type="NCBI Taxonomy" id="94023"/>
    <lineage>
        <taxon>Eukaryota</taxon>
        <taxon>Fungi</taxon>
        <taxon>Fungi incertae sedis</taxon>
        <taxon>Mucoromycota</taxon>
        <taxon>Glomeromycotina</taxon>
        <taxon>Glomeromycetes</taxon>
        <taxon>Diversisporales</taxon>
        <taxon>Acaulosporaceae</taxon>
        <taxon>Acaulospora</taxon>
    </lineage>
</organism>
<proteinExistence type="predicted"/>
<name>A0A9N9JC11_9GLOM</name>
<dbReference type="AlphaFoldDB" id="A0A9N9JC11"/>
<evidence type="ECO:0000313" key="2">
    <source>
        <dbReference type="EMBL" id="CAG8774969.1"/>
    </source>
</evidence>
<feature type="non-terminal residue" evidence="2">
    <location>
        <position position="63"/>
    </location>
</feature>
<feature type="region of interest" description="Disordered" evidence="1">
    <location>
        <begin position="1"/>
        <end position="63"/>
    </location>
</feature>
<feature type="non-terminal residue" evidence="2">
    <location>
        <position position="1"/>
    </location>
</feature>
<sequence>NPVTLTSPAETISLEGKEENDQESLTTLPEEERPQDLNSDAQSRDSTSSEASTNSNGNKLPPK</sequence>
<dbReference type="EMBL" id="CAJVPV010048772">
    <property type="protein sequence ID" value="CAG8774969.1"/>
    <property type="molecule type" value="Genomic_DNA"/>
</dbReference>
<feature type="compositionally biased region" description="Polar residues" evidence="1">
    <location>
        <begin position="36"/>
        <end position="63"/>
    </location>
</feature>
<dbReference type="Proteomes" id="UP000789342">
    <property type="component" value="Unassembled WGS sequence"/>
</dbReference>
<keyword evidence="3" id="KW-1185">Reference proteome</keyword>
<comment type="caution">
    <text evidence="2">The sequence shown here is derived from an EMBL/GenBank/DDBJ whole genome shotgun (WGS) entry which is preliminary data.</text>
</comment>
<evidence type="ECO:0000256" key="1">
    <source>
        <dbReference type="SAM" id="MobiDB-lite"/>
    </source>
</evidence>
<accession>A0A9N9JC11</accession>
<evidence type="ECO:0000313" key="3">
    <source>
        <dbReference type="Proteomes" id="UP000789342"/>
    </source>
</evidence>
<gene>
    <name evidence="2" type="ORF">AMORRO_LOCUS16843</name>
</gene>
<reference evidence="2" key="1">
    <citation type="submission" date="2021-06" db="EMBL/GenBank/DDBJ databases">
        <authorList>
            <person name="Kallberg Y."/>
            <person name="Tangrot J."/>
            <person name="Rosling A."/>
        </authorList>
    </citation>
    <scope>NUCLEOTIDE SEQUENCE</scope>
    <source>
        <strain evidence="2">CL551</strain>
    </source>
</reference>